<dbReference type="EMBL" id="CM034394">
    <property type="protein sequence ID" value="KAJ0179211.1"/>
    <property type="molecule type" value="Genomic_DNA"/>
</dbReference>
<reference evidence="1 2" key="1">
    <citation type="journal article" date="2021" name="Front. Genet.">
        <title>Chromosome-Level Genome Assembly Reveals Significant Gene Expansion in the Toll and IMD Signaling Pathways of Dendrolimus kikuchii.</title>
        <authorList>
            <person name="Zhou J."/>
            <person name="Wu P."/>
            <person name="Xiong Z."/>
            <person name="Liu N."/>
            <person name="Zhao N."/>
            <person name="Ji M."/>
            <person name="Qiu Y."/>
            <person name="Yang B."/>
        </authorList>
    </citation>
    <scope>NUCLEOTIDE SEQUENCE [LARGE SCALE GENOMIC DNA]</scope>
    <source>
        <strain evidence="1">Ann1</strain>
    </source>
</reference>
<dbReference type="Proteomes" id="UP000824533">
    <property type="component" value="Linkage Group LG08"/>
</dbReference>
<protein>
    <submittedName>
        <fullName evidence="1">Uncharacterized protein</fullName>
    </submittedName>
</protein>
<keyword evidence="2" id="KW-1185">Reference proteome</keyword>
<name>A0ACC1D5W9_9NEOP</name>
<proteinExistence type="predicted"/>
<evidence type="ECO:0000313" key="2">
    <source>
        <dbReference type="Proteomes" id="UP000824533"/>
    </source>
</evidence>
<sequence>MKVPILTAMFWFIVSAVDIGYPVGFMSDCPGMNKSTTVSRKTKESIGLVLIYPSDNFFGQNEAKCYIGKDGTACVAKYLDFRNRKTQVLINGYLDHSYAYIPRSLISSYLARDRNIIVMEAFFVLLKSYPIAARLSKPLGIILGELLADLRHYGLSANTLELIGGSLGAHMAYYASMRYQELTGQRISRLTALDPAGPCFRNLPRVERLNSDAADRVDVLHTNIDGFGIAAPSGHVDFYANGGEYQPSMTGSFILPCFLLCSHVRSALYWVEALKYPEAFIGVRCDTVSKVRVGDCYNRTITTNVLGVNTDFNKPGIYYLPTRAKAPYHVGVKALKKAKYGVNTYLLKPSPDKDMTF</sequence>
<comment type="caution">
    <text evidence="1">The sequence shown here is derived from an EMBL/GenBank/DDBJ whole genome shotgun (WGS) entry which is preliminary data.</text>
</comment>
<organism evidence="1 2">
    <name type="scientific">Dendrolimus kikuchii</name>
    <dbReference type="NCBI Taxonomy" id="765133"/>
    <lineage>
        <taxon>Eukaryota</taxon>
        <taxon>Metazoa</taxon>
        <taxon>Ecdysozoa</taxon>
        <taxon>Arthropoda</taxon>
        <taxon>Hexapoda</taxon>
        <taxon>Insecta</taxon>
        <taxon>Pterygota</taxon>
        <taxon>Neoptera</taxon>
        <taxon>Endopterygota</taxon>
        <taxon>Lepidoptera</taxon>
        <taxon>Glossata</taxon>
        <taxon>Ditrysia</taxon>
        <taxon>Bombycoidea</taxon>
        <taxon>Lasiocampidae</taxon>
        <taxon>Dendrolimus</taxon>
    </lineage>
</organism>
<accession>A0ACC1D5W9</accession>
<gene>
    <name evidence="1" type="ORF">K1T71_004923</name>
</gene>
<evidence type="ECO:0000313" key="1">
    <source>
        <dbReference type="EMBL" id="KAJ0179211.1"/>
    </source>
</evidence>